<sequence length="89" mass="10012">MPPVDRSCLRIPYRLLLQRYAAADDAEDDLLELVRRVAGADAAVCWKEDIEHSNPWFHTLILDVSASLGEFSHAQHGALMDRLRALDLA</sequence>
<proteinExistence type="predicted"/>
<protein>
    <submittedName>
        <fullName evidence="1">Uncharacterized protein</fullName>
    </submittedName>
</protein>
<name>A0ABW7D362_9GAMM</name>
<reference evidence="1 2" key="1">
    <citation type="submission" date="2024-09" db="EMBL/GenBank/DDBJ databases">
        <authorList>
            <consortium name="All-Russian atlas of soil microorganisms"/>
            <consortium name="as a basis for the search for new antimicrobial producers and enzymes with unique properties"/>
            <person name="Sokolova E.A."/>
            <person name="Voronina E.N."/>
        </authorList>
    </citation>
    <scope>NUCLEOTIDE SEQUENCE [LARGE SCALE GENOMIC DNA]</scope>
    <source>
        <strain evidence="1 2">AF-22b-331.1</strain>
    </source>
</reference>
<organism evidence="1 2">
    <name type="scientific">Stenotrophomonas nematodicola</name>
    <dbReference type="NCBI Taxonomy" id="2656746"/>
    <lineage>
        <taxon>Bacteria</taxon>
        <taxon>Pseudomonadati</taxon>
        <taxon>Pseudomonadota</taxon>
        <taxon>Gammaproteobacteria</taxon>
        <taxon>Lysobacterales</taxon>
        <taxon>Lysobacteraceae</taxon>
        <taxon>Stenotrophomonas</taxon>
    </lineage>
</organism>
<gene>
    <name evidence="1" type="ORF">ACEU0G_002003</name>
</gene>
<evidence type="ECO:0000313" key="1">
    <source>
        <dbReference type="EMBL" id="MFG6111661.1"/>
    </source>
</evidence>
<dbReference type="EMBL" id="JBHGCJ010000025">
    <property type="protein sequence ID" value="MFG6111661.1"/>
    <property type="molecule type" value="Genomic_DNA"/>
</dbReference>
<evidence type="ECO:0000313" key="2">
    <source>
        <dbReference type="Proteomes" id="UP001605261"/>
    </source>
</evidence>
<comment type="caution">
    <text evidence="1">The sequence shown here is derived from an EMBL/GenBank/DDBJ whole genome shotgun (WGS) entry which is preliminary data.</text>
</comment>
<dbReference type="RefSeq" id="WP_394164851.1">
    <property type="nucleotide sequence ID" value="NZ_JBHGCJ010000025.1"/>
</dbReference>
<keyword evidence="2" id="KW-1185">Reference proteome</keyword>
<dbReference type="Proteomes" id="UP001605261">
    <property type="component" value="Unassembled WGS sequence"/>
</dbReference>
<accession>A0ABW7D362</accession>